<sequence length="45" mass="5325">MPFLSIKRTPIFQGVLYERRYSGKVSKHIRYKIIITQSARAFVPK</sequence>
<evidence type="ECO:0000313" key="1">
    <source>
        <dbReference type="EMBL" id="DAE04602.1"/>
    </source>
</evidence>
<protein>
    <submittedName>
        <fullName evidence="1">Uncharacterized protein</fullName>
    </submittedName>
</protein>
<dbReference type="EMBL" id="BK015391">
    <property type="protein sequence ID" value="DAE04602.1"/>
    <property type="molecule type" value="Genomic_DNA"/>
</dbReference>
<name>A0A8S5PCA0_9CAUD</name>
<organism evidence="1">
    <name type="scientific">Myoviridae sp. ctvns3</name>
    <dbReference type="NCBI Taxonomy" id="2825204"/>
    <lineage>
        <taxon>Viruses</taxon>
        <taxon>Duplodnaviria</taxon>
        <taxon>Heunggongvirae</taxon>
        <taxon>Uroviricota</taxon>
        <taxon>Caudoviricetes</taxon>
    </lineage>
</organism>
<reference evidence="1" key="1">
    <citation type="journal article" date="2021" name="Proc. Natl. Acad. Sci. U.S.A.">
        <title>A Catalog of Tens of Thousands of Viruses from Human Metagenomes Reveals Hidden Associations with Chronic Diseases.</title>
        <authorList>
            <person name="Tisza M.J."/>
            <person name="Buck C.B."/>
        </authorList>
    </citation>
    <scope>NUCLEOTIDE SEQUENCE</scope>
    <source>
        <strain evidence="1">Ctvns3</strain>
    </source>
</reference>
<accession>A0A8S5PCA0</accession>
<proteinExistence type="predicted"/>